<proteinExistence type="predicted"/>
<evidence type="ECO:0000313" key="3">
    <source>
        <dbReference type="Proteomes" id="UP001601442"/>
    </source>
</evidence>
<sequence>MTTTAAAQDGKLDPSAVEVGIVAVLRSSYGINDVSNVRCPVTMAVRQGASYSCALDVGGEGKHVTVRVTDDQGTYAVSWPS</sequence>
<keyword evidence="3" id="KW-1185">Reference proteome</keyword>
<gene>
    <name evidence="2" type="ORF">ACFYU5_04700</name>
</gene>
<comment type="caution">
    <text evidence="2">The sequence shown here is derived from an EMBL/GenBank/DDBJ whole genome shotgun (WGS) entry which is preliminary data.</text>
</comment>
<evidence type="ECO:0000313" key="2">
    <source>
        <dbReference type="EMBL" id="MFF0495685.1"/>
    </source>
</evidence>
<organism evidence="2 3">
    <name type="scientific">Nocardia aobensis</name>
    <dbReference type="NCBI Taxonomy" id="257277"/>
    <lineage>
        <taxon>Bacteria</taxon>
        <taxon>Bacillati</taxon>
        <taxon>Actinomycetota</taxon>
        <taxon>Actinomycetes</taxon>
        <taxon>Mycobacteriales</taxon>
        <taxon>Nocardiaceae</taxon>
        <taxon>Nocardia</taxon>
    </lineage>
</organism>
<dbReference type="InterPro" id="IPR025637">
    <property type="entry name" value="DUF4333"/>
</dbReference>
<evidence type="ECO:0000259" key="1">
    <source>
        <dbReference type="Pfam" id="PF14230"/>
    </source>
</evidence>
<dbReference type="Pfam" id="PF14230">
    <property type="entry name" value="DUF4333"/>
    <property type="match status" value="1"/>
</dbReference>
<dbReference type="RefSeq" id="WP_387389949.1">
    <property type="nucleotide sequence ID" value="NZ_JBIAMT010000001.1"/>
</dbReference>
<feature type="domain" description="DUF4333" evidence="1">
    <location>
        <begin position="6"/>
        <end position="73"/>
    </location>
</feature>
<dbReference type="EMBL" id="JBIAMT010000001">
    <property type="protein sequence ID" value="MFF0495685.1"/>
    <property type="molecule type" value="Genomic_DNA"/>
</dbReference>
<accession>A0ABW6NX59</accession>
<reference evidence="2 3" key="1">
    <citation type="submission" date="2024-10" db="EMBL/GenBank/DDBJ databases">
        <title>The Natural Products Discovery Center: Release of the First 8490 Sequenced Strains for Exploring Actinobacteria Biosynthetic Diversity.</title>
        <authorList>
            <person name="Kalkreuter E."/>
            <person name="Kautsar S.A."/>
            <person name="Yang D."/>
            <person name="Bader C.D."/>
            <person name="Teijaro C.N."/>
            <person name="Fluegel L."/>
            <person name="Davis C.M."/>
            <person name="Simpson J.R."/>
            <person name="Lauterbach L."/>
            <person name="Steele A.D."/>
            <person name="Gui C."/>
            <person name="Meng S."/>
            <person name="Li G."/>
            <person name="Viehrig K."/>
            <person name="Ye F."/>
            <person name="Su P."/>
            <person name="Kiefer A.F."/>
            <person name="Nichols A."/>
            <person name="Cepeda A.J."/>
            <person name="Yan W."/>
            <person name="Fan B."/>
            <person name="Jiang Y."/>
            <person name="Adhikari A."/>
            <person name="Zheng C.-J."/>
            <person name="Schuster L."/>
            <person name="Cowan T.M."/>
            <person name="Smanski M.J."/>
            <person name="Chevrette M.G."/>
            <person name="De Carvalho L.P.S."/>
            <person name="Shen B."/>
        </authorList>
    </citation>
    <scope>NUCLEOTIDE SEQUENCE [LARGE SCALE GENOMIC DNA]</scope>
    <source>
        <strain evidence="2 3">NPDC004119</strain>
    </source>
</reference>
<protein>
    <submittedName>
        <fullName evidence="2">DUF4333 domain-containing protein</fullName>
    </submittedName>
</protein>
<name>A0ABW6NX59_9NOCA</name>
<dbReference type="Proteomes" id="UP001601442">
    <property type="component" value="Unassembled WGS sequence"/>
</dbReference>